<keyword evidence="5" id="KW-0012">Acyltransferase</keyword>
<dbReference type="InterPro" id="IPR032821">
    <property type="entry name" value="PKS_assoc"/>
</dbReference>
<dbReference type="SMART" id="SM00822">
    <property type="entry name" value="PKS_KR"/>
    <property type="match status" value="1"/>
</dbReference>
<dbReference type="InterPro" id="IPR055123">
    <property type="entry name" value="SpnB-like_Rossmann"/>
</dbReference>
<dbReference type="EMBL" id="QQAZ01000024">
    <property type="protein sequence ID" value="RDI42798.1"/>
    <property type="molecule type" value="Genomic_DNA"/>
</dbReference>
<dbReference type="Proteomes" id="UP000255355">
    <property type="component" value="Unassembled WGS sequence"/>
</dbReference>
<feature type="region of interest" description="N-terminal hotdog fold" evidence="6">
    <location>
        <begin position="904"/>
        <end position="1030"/>
    </location>
</feature>
<dbReference type="InterPro" id="IPR009081">
    <property type="entry name" value="PP-bd_ACP"/>
</dbReference>
<dbReference type="Gene3D" id="3.90.180.10">
    <property type="entry name" value="Medium-chain alcohol dehydrogenases, catalytic domain"/>
    <property type="match status" value="1"/>
</dbReference>
<reference evidence="10 11" key="1">
    <citation type="submission" date="2018-07" db="EMBL/GenBank/DDBJ databases">
        <title>Genomic Encyclopedia of Type Strains, Phase IV (KMG-IV): sequencing the most valuable type-strain genomes for metagenomic binning, comparative biology and taxonomic classification.</title>
        <authorList>
            <person name="Goeker M."/>
        </authorList>
    </citation>
    <scope>NUCLEOTIDE SEQUENCE [LARGE SCALE GENOMIC DNA]</scope>
    <source>
        <strain evidence="10 11">DSM 44952</strain>
    </source>
</reference>
<dbReference type="Pfam" id="PF08659">
    <property type="entry name" value="KR"/>
    <property type="match status" value="1"/>
</dbReference>
<dbReference type="SUPFAM" id="SSF50129">
    <property type="entry name" value="GroES-like"/>
    <property type="match status" value="1"/>
</dbReference>
<protein>
    <submittedName>
        <fullName evidence="10">Acyl transferase domain-containing protein</fullName>
    </submittedName>
</protein>
<evidence type="ECO:0000313" key="11">
    <source>
        <dbReference type="Proteomes" id="UP000255355"/>
    </source>
</evidence>
<dbReference type="Gene3D" id="3.40.47.10">
    <property type="match status" value="1"/>
</dbReference>
<dbReference type="InterPro" id="IPR001227">
    <property type="entry name" value="Ac_transferase_dom_sf"/>
</dbReference>
<dbReference type="InterPro" id="IPR057326">
    <property type="entry name" value="KR_dom"/>
</dbReference>
<keyword evidence="1" id="KW-0596">Phosphopantetheine</keyword>
<dbReference type="Pfam" id="PF16197">
    <property type="entry name" value="KAsynt_C_assoc"/>
    <property type="match status" value="1"/>
</dbReference>
<dbReference type="Pfam" id="PF00550">
    <property type="entry name" value="PP-binding"/>
    <property type="match status" value="1"/>
</dbReference>
<dbReference type="SMART" id="SM00823">
    <property type="entry name" value="PKS_PP"/>
    <property type="match status" value="1"/>
</dbReference>
<comment type="caution">
    <text evidence="10">The sequence shown here is derived from an EMBL/GenBank/DDBJ whole genome shotgun (WGS) entry which is preliminary data.</text>
</comment>
<dbReference type="InterPro" id="IPR036291">
    <property type="entry name" value="NAD(P)-bd_dom_sf"/>
</dbReference>
<dbReference type="InterPro" id="IPR018201">
    <property type="entry name" value="Ketoacyl_synth_AS"/>
</dbReference>
<dbReference type="InterPro" id="IPR036736">
    <property type="entry name" value="ACP-like_sf"/>
</dbReference>
<dbReference type="Pfam" id="PF21089">
    <property type="entry name" value="PKS_DH_N"/>
    <property type="match status" value="1"/>
</dbReference>
<name>A0A370GG68_9NOCA</name>
<dbReference type="CDD" id="cd05195">
    <property type="entry name" value="enoyl_red"/>
    <property type="match status" value="1"/>
</dbReference>
<dbReference type="InterPro" id="IPR006162">
    <property type="entry name" value="Ppantetheine_attach_site"/>
</dbReference>
<dbReference type="Gene3D" id="3.40.366.10">
    <property type="entry name" value="Malonyl-Coenzyme A Acyl Carrier Protein, domain 2"/>
    <property type="match status" value="1"/>
</dbReference>
<dbReference type="Pfam" id="PF08240">
    <property type="entry name" value="ADH_N"/>
    <property type="match status" value="1"/>
</dbReference>
<dbReference type="GO" id="GO:0004315">
    <property type="term" value="F:3-oxoacyl-[acyl-carrier-protein] synthase activity"/>
    <property type="evidence" value="ECO:0007669"/>
    <property type="project" value="InterPro"/>
</dbReference>
<dbReference type="Pfam" id="PF14765">
    <property type="entry name" value="PS-DH"/>
    <property type="match status" value="1"/>
</dbReference>
<evidence type="ECO:0000256" key="1">
    <source>
        <dbReference type="ARBA" id="ARBA00022450"/>
    </source>
</evidence>
<dbReference type="GO" id="GO:0016491">
    <property type="term" value="F:oxidoreductase activity"/>
    <property type="evidence" value="ECO:0007669"/>
    <property type="project" value="InterPro"/>
</dbReference>
<dbReference type="PROSITE" id="PS00012">
    <property type="entry name" value="PHOSPHOPANTETHEINE"/>
    <property type="match status" value="1"/>
</dbReference>
<sequence>MRAATGRDDIAVVGIGCRFPGGIGSPGQLWEFVAAGQHVSSEFPAERPMPEMVGMAEPEIIAAFAPKGGFIEEPGAFDSEFFGISPREARAMDPQQRIALEVCWQSLEHAGIDPHRLRQSRTGIYIGSMAGDYAYLAFGQQDIDPGYIATGMSQSVLSGRISYLLGFEGPAMTVDTACSSSLVAVHLAAQALRGAECTLALAGGVTIMSTLTGFYALGQHGAVSRDGRSKAYSADADGFCVAEGAAMLVLERADDARRHGHRILALLRGSAINQDGASKGLTVPSAAAQTALIESALADADLTAAEVDVVEGHGTGTPVGDPLELEALFAGYGQGRPADSPLLLGSIKSNFGHAQAAAGVAGIVKMIEAIRHGIVPASLHVAERTSSVDWSSGAVEVVTAARPWPEHGRPRRAGISSFGISGTNAHVIVEQAPEPPAALVPVPESTAAEMIWTVSGRSAQALSEQARTLLDHLRAHPELDHGAVAYALATTRAAFEHRAAVIGCAAGDLHEGLAAIAEGRLLGTIHGVAADHRVVFVFPGQGAQYVGMGARLMRESPVFAAHVRACDEAFAQFVDWSVADTLAAVPGTPNPERIDVVQPLLFTTMTAMAALWQSLGVKPDAVLGHSQGEVAAAYVAGVLSLSDAARIVALRSRAIGTLAGTGAMVSVNAPAEQVEEILAGLAGLTVAAVNSPRTTVVSGGLDAVQALLSRCEEQGVRARRIGSDVAGHSSHFDVLRAEVESAVAPVTAHDTEVAIFSTVTGDLLSPLELGPGYWFRNMRETVQFDAGFQAAYQSGYTAFLEMSTHPVLTAAMHESLEHWGAEPEFVVVTGSVDRDDDGLHGFLSALARAHVRGVSPDWPVLFDGYRGGVELPTYAFQYQKYWLTAAGTMLGGKPSGFGLADPGHPLLGAMTELPGADKYTFTTRLSVATHAWMADHALNGNILVPGAMLLELALHVGDSVGCPRVEKLTMYTPITLPERGAVHVQVLAGERNRQGQRTIAVYSRPEADDTAENLWSLHADGLLSVAQETAVDQQGLEIWPPIGAEVAMDPAATYRGLAALGYQYGPIFQGMQAVWRRGEDVFAEVALPESVNDADKYGLHPALLDSALQATAAVAELTAVQGNAIRLPFAWEQVSLYAVGAAALRVRLTPAGTDRVRWLLCDSGGRPIGTGVLQVRTISMTKLAERGLSAQQESLFRIDWLRAPLSRARYSGGSEEWVVVGEHGVADAETLPALHDLDELLTGDGPLPPVVVWSPPGAPGSTRDRLVAVLDRLQRWLADDRCAETTLVLLARGTHAADESEDVTDPAGAAVWGLVRSAQTENPDRIVQIDLDDSAITLDDIATAVASDEPELLWRRGEFCGRRIRTEPESAVGAGKLLQAPWRLDIPSSGNLEDAALAAAEPVGELPAGAVAVDLRAAGISFPVVLAGLDAAHGVPDRVVHEAAGVVTATAPDVTEFAVGDRVFGLFGGIGSAVTTDHRVLARVPEAWSFAEAATAPVAYLTALHALRSAEAKPGQTIMVHCAAGGVGTAAIHLARRLGLEIFATASTAKWDALRSLGIDDDHLGDSRSARFADVFGERGVDIVLNLLPEQLTGAALGLVAPGGRFVEVGRATVLTPEQAGERRGDIGYSSFELGALDPDRLRDMLSELVGCFGRAELPPLPLTRFDVRHAAAALRYTSEALHTGKVVLTWPRAFDPGATVLVTGGTGTIGGLVARHLVTRHGARNLLLASRSGAQAPGVSDLVAELSGEGAHVTVASCDTSDVRALAELLGTIPADHPLGAVVHVAATIADATLPSLTPEHINAVLPAKADGAQYLHELTAHLDLSMFVLFSSAAGTLGSPGQANYGAANVYVDALAQHRYHRGLPATSMAWGWWAETTANTSTLDEKDRARLTRMGITPMSTAAAMQMFDAALHTGRPHLVPIGMNLGLLRAAAAVTELPPLFRALLHTRPRVTQQMGDPGQLAKRLTGLDQQQQHAVVVEMVRTPVSMVLGYSSPADIQPDREFTEMGIDSLSSIELGTHLRALTGLKLPNSVIFQYPTANLLARHILDQLAPEEAGLADPIVAEVEMLLARLAAIHAEAAVPAELIDRLSTSVHRLGNGHAGSAEPVAAEPIEHA</sequence>
<keyword evidence="2" id="KW-0597">Phosphoprotein</keyword>
<dbReference type="Gene3D" id="3.10.129.110">
    <property type="entry name" value="Polyketide synthase dehydratase"/>
    <property type="match status" value="1"/>
</dbReference>
<dbReference type="PROSITE" id="PS50075">
    <property type="entry name" value="CARRIER"/>
    <property type="match status" value="1"/>
</dbReference>
<dbReference type="InterPro" id="IPR020841">
    <property type="entry name" value="PKS_Beta-ketoAc_synthase_dom"/>
</dbReference>
<dbReference type="InterPro" id="IPR049551">
    <property type="entry name" value="PKS_DH_C"/>
</dbReference>
<dbReference type="SUPFAM" id="SSF51735">
    <property type="entry name" value="NAD(P)-binding Rossmann-fold domains"/>
    <property type="match status" value="3"/>
</dbReference>
<dbReference type="InterPro" id="IPR020843">
    <property type="entry name" value="ER"/>
</dbReference>
<keyword evidence="4" id="KW-0511">Multifunctional enzyme</keyword>
<dbReference type="InterPro" id="IPR014030">
    <property type="entry name" value="Ketoacyl_synth_N"/>
</dbReference>
<evidence type="ECO:0000259" key="7">
    <source>
        <dbReference type="PROSITE" id="PS50075"/>
    </source>
</evidence>
<dbReference type="SMART" id="SM00825">
    <property type="entry name" value="PKS_KS"/>
    <property type="match status" value="1"/>
</dbReference>
<dbReference type="InterPro" id="IPR050091">
    <property type="entry name" value="PKS_NRPS_Biosynth_Enz"/>
</dbReference>
<dbReference type="CDD" id="cd00833">
    <property type="entry name" value="PKS"/>
    <property type="match status" value="1"/>
</dbReference>
<dbReference type="InterPro" id="IPR014031">
    <property type="entry name" value="Ketoacyl_synth_C"/>
</dbReference>
<dbReference type="InterPro" id="IPR042104">
    <property type="entry name" value="PKS_dehydratase_sf"/>
</dbReference>
<dbReference type="SUPFAM" id="SSF47336">
    <property type="entry name" value="ACP-like"/>
    <property type="match status" value="1"/>
</dbReference>
<dbReference type="GO" id="GO:0031177">
    <property type="term" value="F:phosphopantetheine binding"/>
    <property type="evidence" value="ECO:0007669"/>
    <property type="project" value="InterPro"/>
</dbReference>
<evidence type="ECO:0000313" key="10">
    <source>
        <dbReference type="EMBL" id="RDI42798.1"/>
    </source>
</evidence>
<evidence type="ECO:0000256" key="5">
    <source>
        <dbReference type="ARBA" id="ARBA00023315"/>
    </source>
</evidence>
<dbReference type="PROSITE" id="PS52019">
    <property type="entry name" value="PKS_MFAS_DH"/>
    <property type="match status" value="1"/>
</dbReference>
<dbReference type="Gene3D" id="3.30.70.3290">
    <property type="match status" value="1"/>
</dbReference>
<evidence type="ECO:0000259" key="9">
    <source>
        <dbReference type="PROSITE" id="PS52019"/>
    </source>
</evidence>
<dbReference type="InterPro" id="IPR016039">
    <property type="entry name" value="Thiolase-like"/>
</dbReference>
<evidence type="ECO:0000256" key="6">
    <source>
        <dbReference type="PROSITE-ProRule" id="PRU01363"/>
    </source>
</evidence>
<feature type="active site" description="Proton donor; for dehydratase activity" evidence="6">
    <location>
        <position position="1105"/>
    </location>
</feature>
<dbReference type="InterPro" id="IPR016036">
    <property type="entry name" value="Malonyl_transacylase_ACP-bd"/>
</dbReference>
<dbReference type="InterPro" id="IPR013968">
    <property type="entry name" value="PKS_KR"/>
</dbReference>
<dbReference type="FunFam" id="3.40.366.10:FF:000002">
    <property type="entry name" value="Probable polyketide synthase 2"/>
    <property type="match status" value="1"/>
</dbReference>
<evidence type="ECO:0000256" key="3">
    <source>
        <dbReference type="ARBA" id="ARBA00022679"/>
    </source>
</evidence>
<keyword evidence="11" id="KW-1185">Reference proteome</keyword>
<dbReference type="Pfam" id="PF22953">
    <property type="entry name" value="SpnB_Rossmann"/>
    <property type="match status" value="1"/>
</dbReference>
<feature type="active site" description="Proton acceptor; for dehydratase activity" evidence="6">
    <location>
        <position position="936"/>
    </location>
</feature>
<dbReference type="STRING" id="1210089.GCA_001613165_06320"/>
<dbReference type="GO" id="GO:0006633">
    <property type="term" value="P:fatty acid biosynthetic process"/>
    <property type="evidence" value="ECO:0007669"/>
    <property type="project" value="InterPro"/>
</dbReference>
<dbReference type="CDD" id="cd08956">
    <property type="entry name" value="KR_3_FAS_SDR_x"/>
    <property type="match status" value="1"/>
</dbReference>
<feature type="domain" description="Ketosynthase family 3 (KS3)" evidence="8">
    <location>
        <begin position="7"/>
        <end position="431"/>
    </location>
</feature>
<dbReference type="SUPFAM" id="SSF53901">
    <property type="entry name" value="Thiolase-like"/>
    <property type="match status" value="1"/>
</dbReference>
<proteinExistence type="predicted"/>
<dbReference type="InterPro" id="IPR049552">
    <property type="entry name" value="PKS_DH_N"/>
</dbReference>
<dbReference type="InterPro" id="IPR049900">
    <property type="entry name" value="PKS_mFAS_DH"/>
</dbReference>
<dbReference type="InterPro" id="IPR020807">
    <property type="entry name" value="PKS_DH"/>
</dbReference>
<organism evidence="10 11">
    <name type="scientific">Nocardia mexicana</name>
    <dbReference type="NCBI Taxonomy" id="279262"/>
    <lineage>
        <taxon>Bacteria</taxon>
        <taxon>Bacillati</taxon>
        <taxon>Actinomycetota</taxon>
        <taxon>Actinomycetes</taxon>
        <taxon>Mycobacteriales</taxon>
        <taxon>Nocardiaceae</taxon>
        <taxon>Nocardia</taxon>
    </lineage>
</organism>
<feature type="region of interest" description="C-terminal hotdog fold" evidence="6">
    <location>
        <begin position="1044"/>
        <end position="1189"/>
    </location>
</feature>
<dbReference type="PROSITE" id="PS52004">
    <property type="entry name" value="KS3_2"/>
    <property type="match status" value="1"/>
</dbReference>
<dbReference type="InterPro" id="IPR011032">
    <property type="entry name" value="GroES-like_sf"/>
</dbReference>
<dbReference type="Gene3D" id="1.10.1200.10">
    <property type="entry name" value="ACP-like"/>
    <property type="match status" value="1"/>
</dbReference>
<dbReference type="PROSITE" id="PS00606">
    <property type="entry name" value="KS3_1"/>
    <property type="match status" value="1"/>
</dbReference>
<dbReference type="SMART" id="SM00827">
    <property type="entry name" value="PKS_AT"/>
    <property type="match status" value="1"/>
</dbReference>
<dbReference type="InterPro" id="IPR014043">
    <property type="entry name" value="Acyl_transferase_dom"/>
</dbReference>
<dbReference type="Gene3D" id="3.40.50.720">
    <property type="entry name" value="NAD(P)-binding Rossmann-like Domain"/>
    <property type="match status" value="1"/>
</dbReference>
<dbReference type="SMART" id="SM01294">
    <property type="entry name" value="PKS_PP_betabranch"/>
    <property type="match status" value="1"/>
</dbReference>
<evidence type="ECO:0000256" key="4">
    <source>
        <dbReference type="ARBA" id="ARBA00023268"/>
    </source>
</evidence>
<dbReference type="InterPro" id="IPR020806">
    <property type="entry name" value="PKS_PP-bd"/>
</dbReference>
<dbReference type="Pfam" id="PF00698">
    <property type="entry name" value="Acyl_transf_1"/>
    <property type="match status" value="1"/>
</dbReference>
<dbReference type="SMART" id="SM00826">
    <property type="entry name" value="PKS_DH"/>
    <property type="match status" value="1"/>
</dbReference>
<dbReference type="SUPFAM" id="SSF52151">
    <property type="entry name" value="FabD/lysophospholipase-like"/>
    <property type="match status" value="1"/>
</dbReference>
<dbReference type="OrthoDB" id="4516163at2"/>
<dbReference type="Gene3D" id="3.40.50.11460">
    <property type="match status" value="1"/>
</dbReference>
<evidence type="ECO:0000259" key="8">
    <source>
        <dbReference type="PROSITE" id="PS52004"/>
    </source>
</evidence>
<dbReference type="PANTHER" id="PTHR43775:SF51">
    <property type="entry name" value="INACTIVE PHENOLPHTHIOCEROL SYNTHESIS POLYKETIDE SYNTHASE TYPE I PKS1-RELATED"/>
    <property type="match status" value="1"/>
</dbReference>
<gene>
    <name evidence="10" type="ORF">DFR68_12461</name>
</gene>
<dbReference type="GO" id="GO:0004312">
    <property type="term" value="F:fatty acid synthase activity"/>
    <property type="evidence" value="ECO:0007669"/>
    <property type="project" value="TreeGrafter"/>
</dbReference>
<accession>A0A370GG68</accession>
<dbReference type="InterPro" id="IPR013154">
    <property type="entry name" value="ADH-like_N"/>
</dbReference>
<dbReference type="Pfam" id="PF13602">
    <property type="entry name" value="ADH_zinc_N_2"/>
    <property type="match status" value="1"/>
</dbReference>
<feature type="domain" description="PKS/mFAS DH" evidence="9">
    <location>
        <begin position="904"/>
        <end position="1189"/>
    </location>
</feature>
<keyword evidence="3 10" id="KW-0808">Transferase</keyword>
<dbReference type="InterPro" id="IPR016035">
    <property type="entry name" value="Acyl_Trfase/lysoPLipase"/>
</dbReference>
<dbReference type="Pfam" id="PF00109">
    <property type="entry name" value="ketoacyl-synt"/>
    <property type="match status" value="1"/>
</dbReference>
<dbReference type="SMART" id="SM00829">
    <property type="entry name" value="PKS_ER"/>
    <property type="match status" value="1"/>
</dbReference>
<dbReference type="SUPFAM" id="SSF55048">
    <property type="entry name" value="Probable ACP-binding domain of malonyl-CoA ACP transacylase"/>
    <property type="match status" value="1"/>
</dbReference>
<evidence type="ECO:0000256" key="2">
    <source>
        <dbReference type="ARBA" id="ARBA00022553"/>
    </source>
</evidence>
<feature type="domain" description="Carrier" evidence="7">
    <location>
        <begin position="1979"/>
        <end position="2054"/>
    </location>
</feature>
<dbReference type="Pfam" id="PF02801">
    <property type="entry name" value="Ketoacyl-synt_C"/>
    <property type="match status" value="1"/>
</dbReference>
<dbReference type="FunFam" id="3.40.47.10:FF:000019">
    <property type="entry name" value="Polyketide synthase type I"/>
    <property type="match status" value="1"/>
</dbReference>
<dbReference type="PANTHER" id="PTHR43775">
    <property type="entry name" value="FATTY ACID SYNTHASE"/>
    <property type="match status" value="1"/>
</dbReference>